<proteinExistence type="predicted"/>
<dbReference type="EMBL" id="UOFM01000394">
    <property type="protein sequence ID" value="VAW81322.1"/>
    <property type="molecule type" value="Genomic_DNA"/>
</dbReference>
<dbReference type="AlphaFoldDB" id="A0A3B0Z1J4"/>
<name>A0A3B0Z1J4_9ZZZZ</name>
<reference evidence="1" key="1">
    <citation type="submission" date="2018-06" db="EMBL/GenBank/DDBJ databases">
        <authorList>
            <person name="Zhirakovskaya E."/>
        </authorList>
    </citation>
    <scope>NUCLEOTIDE SEQUENCE</scope>
</reference>
<protein>
    <submittedName>
        <fullName evidence="1">Uncharacterized protein</fullName>
    </submittedName>
</protein>
<gene>
    <name evidence="1" type="ORF">MNBD_GAMMA14-2458</name>
</gene>
<evidence type="ECO:0000313" key="1">
    <source>
        <dbReference type="EMBL" id="VAW81322.1"/>
    </source>
</evidence>
<accession>A0A3B0Z1J4</accession>
<organism evidence="1">
    <name type="scientific">hydrothermal vent metagenome</name>
    <dbReference type="NCBI Taxonomy" id="652676"/>
    <lineage>
        <taxon>unclassified sequences</taxon>
        <taxon>metagenomes</taxon>
        <taxon>ecological metagenomes</taxon>
    </lineage>
</organism>
<sequence length="65" mass="6675">MATLGGGLLGAYAGNEIAKANAQELTVDLNNGSTVVVIAKGQKFSVGQHVRIVLENGNVVSVEHN</sequence>